<name>A0A368V1H4_MARNT</name>
<evidence type="ECO:0000313" key="8">
    <source>
        <dbReference type="Proteomes" id="UP000252795"/>
    </source>
</evidence>
<dbReference type="GO" id="GO:0015562">
    <property type="term" value="F:efflux transmembrane transporter activity"/>
    <property type="evidence" value="ECO:0007669"/>
    <property type="project" value="InterPro"/>
</dbReference>
<keyword evidence="9" id="KW-1185">Reference proteome</keyword>
<dbReference type="GO" id="GO:0009279">
    <property type="term" value="C:cell outer membrane"/>
    <property type="evidence" value="ECO:0007669"/>
    <property type="project" value="UniProtKB-SubCell"/>
</dbReference>
<organism evidence="7 8">
    <name type="scientific">Marinobacter nauticus</name>
    <name type="common">Marinobacter hydrocarbonoclasticus</name>
    <name type="synonym">Marinobacter aquaeolei</name>
    <dbReference type="NCBI Taxonomy" id="2743"/>
    <lineage>
        <taxon>Bacteria</taxon>
        <taxon>Pseudomonadati</taxon>
        <taxon>Pseudomonadota</taxon>
        <taxon>Gammaproteobacteria</taxon>
        <taxon>Pseudomonadales</taxon>
        <taxon>Marinobacteraceae</taxon>
        <taxon>Marinobacter</taxon>
    </lineage>
</organism>
<dbReference type="RefSeq" id="WP_113879761.1">
    <property type="nucleotide sequence ID" value="NZ_QNSA01000005.1"/>
</dbReference>
<reference evidence="7 8" key="1">
    <citation type="submission" date="2018-07" db="EMBL/GenBank/DDBJ databases">
        <title>Freshwater and sediment microbial communities from various areas in North America, analyzing microbe dynamics in response to fracking.</title>
        <authorList>
            <person name="Lamendella R."/>
        </authorList>
    </citation>
    <scope>NUCLEOTIDE SEQUENCE [LARGE SCALE GENOMIC DNA]</scope>
    <source>
        <strain evidence="7 8">114E</strain>
        <strain evidence="6 9">114E_o</strain>
    </source>
</reference>
<comment type="similarity">
    <text evidence="1 4">Belongs to the outer membrane factor (OMF) (TC 1.B.17) family.</text>
</comment>
<dbReference type="Proteomes" id="UP000252795">
    <property type="component" value="Unassembled WGS sequence"/>
</dbReference>
<accession>A0A368V1H4</accession>
<dbReference type="EMBL" id="QNSA01000005">
    <property type="protein sequence ID" value="RBP74160.1"/>
    <property type="molecule type" value="Genomic_DNA"/>
</dbReference>
<keyword evidence="4" id="KW-0472">Membrane</keyword>
<dbReference type="InterPro" id="IPR010131">
    <property type="entry name" value="MdtP/NodT-like"/>
</dbReference>
<feature type="region of interest" description="Disordered" evidence="5">
    <location>
        <begin position="98"/>
        <end position="121"/>
    </location>
</feature>
<evidence type="ECO:0000256" key="1">
    <source>
        <dbReference type="ARBA" id="ARBA00007613"/>
    </source>
</evidence>
<dbReference type="SUPFAM" id="SSF56954">
    <property type="entry name" value="Outer membrane efflux proteins (OEP)"/>
    <property type="match status" value="1"/>
</dbReference>
<proteinExistence type="inferred from homology"/>
<dbReference type="Gene3D" id="2.20.200.10">
    <property type="entry name" value="Outer membrane efflux proteins (OEP)"/>
    <property type="match status" value="1"/>
</dbReference>
<keyword evidence="3" id="KW-0998">Cell outer membrane</keyword>
<evidence type="ECO:0000313" key="7">
    <source>
        <dbReference type="EMBL" id="RCW34909.1"/>
    </source>
</evidence>
<dbReference type="Pfam" id="PF02321">
    <property type="entry name" value="OEP"/>
    <property type="match status" value="2"/>
</dbReference>
<keyword evidence="4" id="KW-0812">Transmembrane</keyword>
<evidence type="ECO:0000256" key="2">
    <source>
        <dbReference type="ARBA" id="ARBA00022452"/>
    </source>
</evidence>
<dbReference type="PANTHER" id="PTHR30203:SF33">
    <property type="entry name" value="BLR4455 PROTEIN"/>
    <property type="match status" value="1"/>
</dbReference>
<evidence type="ECO:0000256" key="5">
    <source>
        <dbReference type="SAM" id="MobiDB-lite"/>
    </source>
</evidence>
<protein>
    <submittedName>
        <fullName evidence="7">NodT family efflux transporter outer membrane factor (OMF) lipoprotein</fullName>
    </submittedName>
</protein>
<dbReference type="AlphaFoldDB" id="A0A368V1H4"/>
<keyword evidence="2 4" id="KW-1134">Transmembrane beta strand</keyword>
<keyword evidence="4" id="KW-0564">Palmitate</keyword>
<feature type="compositionally biased region" description="Polar residues" evidence="5">
    <location>
        <begin position="98"/>
        <end position="116"/>
    </location>
</feature>
<dbReference type="Gene3D" id="1.20.1600.10">
    <property type="entry name" value="Outer membrane efflux proteins (OEP)"/>
    <property type="match status" value="1"/>
</dbReference>
<dbReference type="EMBL" id="QPJB01000005">
    <property type="protein sequence ID" value="RCW34909.1"/>
    <property type="molecule type" value="Genomic_DNA"/>
</dbReference>
<dbReference type="PROSITE" id="PS51257">
    <property type="entry name" value="PROKAR_LIPOPROTEIN"/>
    <property type="match status" value="1"/>
</dbReference>
<evidence type="ECO:0000256" key="4">
    <source>
        <dbReference type="RuleBase" id="RU362097"/>
    </source>
</evidence>
<dbReference type="Proteomes" id="UP000253065">
    <property type="component" value="Unassembled WGS sequence"/>
</dbReference>
<evidence type="ECO:0000256" key="3">
    <source>
        <dbReference type="ARBA" id="ARBA00023237"/>
    </source>
</evidence>
<comment type="caution">
    <text evidence="7">The sequence shown here is derived from an EMBL/GenBank/DDBJ whole genome shotgun (WGS) entry which is preliminary data.</text>
</comment>
<keyword evidence="4 7" id="KW-0449">Lipoprotein</keyword>
<evidence type="ECO:0000313" key="9">
    <source>
        <dbReference type="Proteomes" id="UP000253065"/>
    </source>
</evidence>
<dbReference type="PANTHER" id="PTHR30203">
    <property type="entry name" value="OUTER MEMBRANE CATION EFFLUX PROTEIN"/>
    <property type="match status" value="1"/>
</dbReference>
<dbReference type="InterPro" id="IPR003423">
    <property type="entry name" value="OMP_efflux"/>
</dbReference>
<sequence length="477" mass="51889">MSVRHIALVSVLLTGCAGFQPQPIERPVNPPAQWHIGAGASEAVSARWWYSFDDEELNRLIDRALSNNPDLAATAQAVIQADLQLRNAGAALLPTLGASGSTGKQASETSGQDRVTSGSSSLGLSVDYELDLWGRLSAAEAGALAGFQASEYDYDAARMTLVASVASTWFEWQELQQRVDIARRNLELGEKTLALVEARYRNGVADRSELSRQQTSVLNLKNAVPPLEYQARQRLAALRLLTGDYPFTEEIPEAGLLAVQVPEINPETPARLVTRRPDLAAEEARLLAASADVEQARAALMPSVSLSGAVRFSTNSFISLADPLQTANGLLALSQTLFDGGQRRNNVAISESRRVALLASYRASLLLAFQEVGDALDREALYLDQEQRLQSILAQAEETLRLTEVRYREGADDLLTLLESQRTVFDARQQLSQVRLNRLIAAVDLYKALGGGWQAEPQGRAMAPDEVVRLRSETGPG</sequence>
<gene>
    <name evidence="7" type="ORF">DET51_105289</name>
    <name evidence="6" type="ORF">DET64_105290</name>
</gene>
<comment type="subcellular location">
    <subcellularLocation>
        <location evidence="4">Cell outer membrane</location>
        <topology evidence="4">Lipid-anchor</topology>
    </subcellularLocation>
</comment>
<dbReference type="NCBIfam" id="TIGR01845">
    <property type="entry name" value="outer_NodT"/>
    <property type="match status" value="1"/>
</dbReference>
<evidence type="ECO:0000313" key="6">
    <source>
        <dbReference type="EMBL" id="RBP74160.1"/>
    </source>
</evidence>